<accession>A0A8J2P9I5</accession>
<dbReference type="GO" id="GO:0003723">
    <property type="term" value="F:RNA binding"/>
    <property type="evidence" value="ECO:0007669"/>
    <property type="project" value="UniProtKB-UniRule"/>
</dbReference>
<dbReference type="Pfam" id="PF00076">
    <property type="entry name" value="RRM_1"/>
    <property type="match status" value="1"/>
</dbReference>
<dbReference type="InterPro" id="IPR000504">
    <property type="entry name" value="RRM_dom"/>
</dbReference>
<evidence type="ECO:0000256" key="2">
    <source>
        <dbReference type="ARBA" id="ARBA00022884"/>
    </source>
</evidence>
<protein>
    <recommendedName>
        <fullName evidence="6">RRM domain-containing protein</fullName>
    </recommendedName>
</protein>
<feature type="compositionally biased region" description="Polar residues" evidence="5">
    <location>
        <begin position="272"/>
        <end position="295"/>
    </location>
</feature>
<feature type="compositionally biased region" description="Basic residues" evidence="5">
    <location>
        <begin position="1"/>
        <end position="13"/>
    </location>
</feature>
<feature type="compositionally biased region" description="Low complexity" evidence="5">
    <location>
        <begin position="405"/>
        <end position="417"/>
    </location>
</feature>
<evidence type="ECO:0000256" key="4">
    <source>
        <dbReference type="PROSITE-ProRule" id="PRU00176"/>
    </source>
</evidence>
<organism evidence="7 8">
    <name type="scientific">Allacma fusca</name>
    <dbReference type="NCBI Taxonomy" id="39272"/>
    <lineage>
        <taxon>Eukaryota</taxon>
        <taxon>Metazoa</taxon>
        <taxon>Ecdysozoa</taxon>
        <taxon>Arthropoda</taxon>
        <taxon>Hexapoda</taxon>
        <taxon>Collembola</taxon>
        <taxon>Symphypleona</taxon>
        <taxon>Sminthuridae</taxon>
        <taxon>Allacma</taxon>
    </lineage>
</organism>
<feature type="compositionally biased region" description="Basic and acidic residues" evidence="5">
    <location>
        <begin position="499"/>
        <end position="511"/>
    </location>
</feature>
<feature type="compositionally biased region" description="Polar residues" evidence="5">
    <location>
        <begin position="483"/>
        <end position="496"/>
    </location>
</feature>
<dbReference type="Proteomes" id="UP000708208">
    <property type="component" value="Unassembled WGS sequence"/>
</dbReference>
<dbReference type="CDD" id="cd12307">
    <property type="entry name" value="RRM_NIFK_like"/>
    <property type="match status" value="1"/>
</dbReference>
<dbReference type="AlphaFoldDB" id="A0A8J2P9I5"/>
<dbReference type="PROSITE" id="PS50102">
    <property type="entry name" value="RRM"/>
    <property type="match status" value="1"/>
</dbReference>
<gene>
    <name evidence="7" type="ORF">AFUS01_LOCUS30257</name>
</gene>
<evidence type="ECO:0000259" key="6">
    <source>
        <dbReference type="PROSITE" id="PS50102"/>
    </source>
</evidence>
<name>A0A8J2P9I5_9HEXA</name>
<sequence length="646" mass="70983">MAKTRGGPKKVNKLKANGAKSGTSTLAKAITKVKKFDKAKKELKDGAPRRGIIMLEHIPHGFYEKELQGFFAQYGKVMRVKVARSKKTGNSKGYAYVEFEFEEVAKIAAESMNNYLMFERLVKCKVLQGADANARKIFADTFEAKVKIETDVKEEKSEPETLQDKRVNYNRKILNLRRRNAKLQSLGVKYQFAPTQNPALKLVGGIVSNNKSAIAPNKTETEDQGSVEVSKKANPPKLESPKDSGKAGKEPLSANKKLNKKFPKQESFKAPSLQNGNSVESSTLVVLQNEESTSGEIAIKSKKSPKTTPKKSPKIPKGKLTPKKSPKTPKDKVATKMSPETPMDLLTPKKSPKTPMVMVTPKKSPKTPTDLLTPKKSPKTPMDFPTPKKSPKTPIGKLTPKKSPKTPTDLLTTKSPKNQPKKGSKIDSVSFTNTEIPDVAEILFPSQSPKNNKRKNNSSLVQKLEEEKSPKMAKVSPKLKSKSPGNTEISSNTPQATKPAEKNKNRKKSLDNKISPKMLRSKKRQSEAVELSEAPSAVLSKKSPKPAKLDGVNEAVPILKVGKSPKKFSPKVLRSKATKTMPTQATPQIQKSLSPKTEAPAKQQGENKENPKFSPKLLRSAARYSDSPARGKSTATRPARGRKSMR</sequence>
<feature type="region of interest" description="Disordered" evidence="5">
    <location>
        <begin position="1"/>
        <end position="22"/>
    </location>
</feature>
<dbReference type="OrthoDB" id="21467at2759"/>
<feature type="compositionally biased region" description="Basic residues" evidence="5">
    <location>
        <begin position="300"/>
        <end position="327"/>
    </location>
</feature>
<dbReference type="PANTHER" id="PTHR46754">
    <property type="entry name" value="MKI67 FHA DOMAIN-INTERACTING NUCLEOLAR PHOSPHOPROTEIN"/>
    <property type="match status" value="1"/>
</dbReference>
<evidence type="ECO:0000256" key="3">
    <source>
        <dbReference type="ARBA" id="ARBA00023242"/>
    </source>
</evidence>
<keyword evidence="2 4" id="KW-0694">RNA-binding</keyword>
<proteinExistence type="predicted"/>
<keyword evidence="3" id="KW-0539">Nucleus</keyword>
<feature type="domain" description="RRM" evidence="6">
    <location>
        <begin position="51"/>
        <end position="129"/>
    </location>
</feature>
<reference evidence="7" key="1">
    <citation type="submission" date="2021-06" db="EMBL/GenBank/DDBJ databases">
        <authorList>
            <person name="Hodson N. C."/>
            <person name="Mongue J. A."/>
            <person name="Jaron S. K."/>
        </authorList>
    </citation>
    <scope>NUCLEOTIDE SEQUENCE</scope>
</reference>
<feature type="compositionally biased region" description="Basic and acidic residues" evidence="5">
    <location>
        <begin position="239"/>
        <end position="249"/>
    </location>
</feature>
<dbReference type="EMBL" id="CAJVCH010461529">
    <property type="protein sequence ID" value="CAG7819836.1"/>
    <property type="molecule type" value="Genomic_DNA"/>
</dbReference>
<dbReference type="GO" id="GO:0005730">
    <property type="term" value="C:nucleolus"/>
    <property type="evidence" value="ECO:0007669"/>
    <property type="project" value="UniProtKB-SubCell"/>
</dbReference>
<evidence type="ECO:0000313" key="7">
    <source>
        <dbReference type="EMBL" id="CAG7819836.1"/>
    </source>
</evidence>
<evidence type="ECO:0000256" key="5">
    <source>
        <dbReference type="SAM" id="MobiDB-lite"/>
    </source>
</evidence>
<feature type="compositionally biased region" description="Polar residues" evidence="5">
    <location>
        <begin position="578"/>
        <end position="595"/>
    </location>
</feature>
<keyword evidence="8" id="KW-1185">Reference proteome</keyword>
<evidence type="ECO:0000313" key="8">
    <source>
        <dbReference type="Proteomes" id="UP000708208"/>
    </source>
</evidence>
<dbReference type="SMART" id="SM00360">
    <property type="entry name" value="RRM"/>
    <property type="match status" value="1"/>
</dbReference>
<feature type="compositionally biased region" description="Basic residues" evidence="5">
    <location>
        <begin position="563"/>
        <end position="577"/>
    </location>
</feature>
<feature type="region of interest" description="Disordered" evidence="5">
    <location>
        <begin position="214"/>
        <end position="646"/>
    </location>
</feature>
<comment type="caution">
    <text evidence="7">The sequence shown here is derived from an EMBL/GenBank/DDBJ whole genome shotgun (WGS) entry which is preliminary data.</text>
</comment>
<comment type="subcellular location">
    <subcellularLocation>
        <location evidence="1">Nucleus</location>
        <location evidence="1">Nucleolus</location>
    </subcellularLocation>
</comment>
<evidence type="ECO:0000256" key="1">
    <source>
        <dbReference type="ARBA" id="ARBA00004604"/>
    </source>
</evidence>